<dbReference type="PANTHER" id="PTHR14187:SF82">
    <property type="entry name" value="FAMILY CHAPERONE, PUTATIVE (AFU_ORTHOLOGUE AFUA_7G08575)-RELATED"/>
    <property type="match status" value="1"/>
</dbReference>
<sequence>MSSATDGPSSNDRTLVIGIDFGTTYSGIAYGFTHRPDYRMSCATWPSSRTKNDGAGGKKVPTTIRYLEQHGEFEWGAQIAEATTHPDEVLRWFKLGLQNLENQPHDVRAMLAHQETDRLVKDFLTGFGEHVMYFLRERLGLATLDDFIKRSAIHTVLTVPAVWQDRAQKKTLEAFKNAGNLASLGLPELVSEPEAAATYALHTMSEGNSLEVGQSFIVLDAGGGTVDIITYTITALHPVLEVREAAAGVGDFCGGAFVDRAFADHLQATLGNEENFNNEVLGHARQAFESNVKRQFSHAAMPNQGFSIPVRGMANNSELGIRNKHLNLRAFEIHAMFEPYVLKTIRLVKDQIRTAGVPIEAVILVGGFGTSEYLQERLKKDIEVDMKIPMRFTNDPTLAVVYGAVMRGIAHVAPEKQHYGTELAAVYDEEAHRELVDKRSWDGLDGCWRVDVMRWFIRRGDRVAESRPFVHHFRQTSRVSFGRPNLVFLTIYADSKSSEAPVPRNDNVDTLCHLEADLSSIPTSRFPIQRGKDGFDYYVLSCEIEVVYKSATTEYTLVHDTHRYATCRCKSLSTVKEFGWEARGLTWYMM</sequence>
<dbReference type="Pfam" id="PF00012">
    <property type="entry name" value="HSP70"/>
    <property type="match status" value="1"/>
</dbReference>
<evidence type="ECO:0000256" key="2">
    <source>
        <dbReference type="ARBA" id="ARBA00022840"/>
    </source>
</evidence>
<dbReference type="EMBL" id="JAQQWK010000009">
    <property type="protein sequence ID" value="KAK8034829.1"/>
    <property type="molecule type" value="Genomic_DNA"/>
</dbReference>
<dbReference type="PRINTS" id="PR00301">
    <property type="entry name" value="HEATSHOCK70"/>
</dbReference>
<protein>
    <submittedName>
        <fullName evidence="3">Uncharacterized protein</fullName>
    </submittedName>
</protein>
<evidence type="ECO:0000313" key="3">
    <source>
        <dbReference type="EMBL" id="KAK8034829.1"/>
    </source>
</evidence>
<reference evidence="3 4" key="1">
    <citation type="submission" date="2023-01" db="EMBL/GenBank/DDBJ databases">
        <title>Analysis of 21 Apiospora genomes using comparative genomics revels a genus with tremendous synthesis potential of carbohydrate active enzymes and secondary metabolites.</title>
        <authorList>
            <person name="Sorensen T."/>
        </authorList>
    </citation>
    <scope>NUCLEOTIDE SEQUENCE [LARGE SCALE GENOMIC DNA]</scope>
    <source>
        <strain evidence="3 4">CBS 33761</strain>
    </source>
</reference>
<dbReference type="CDD" id="cd10170">
    <property type="entry name" value="ASKHA_NBD_HSP70"/>
    <property type="match status" value="1"/>
</dbReference>
<proteinExistence type="predicted"/>
<name>A0ABR1SKH6_9PEZI</name>
<evidence type="ECO:0000256" key="1">
    <source>
        <dbReference type="ARBA" id="ARBA00022741"/>
    </source>
</evidence>
<keyword evidence="4" id="KW-1185">Reference proteome</keyword>
<dbReference type="Proteomes" id="UP001444661">
    <property type="component" value="Unassembled WGS sequence"/>
</dbReference>
<gene>
    <name evidence="3" type="ORF">PG993_009824</name>
</gene>
<dbReference type="SUPFAM" id="SSF53067">
    <property type="entry name" value="Actin-like ATPase domain"/>
    <property type="match status" value="2"/>
</dbReference>
<dbReference type="Gene3D" id="3.30.420.40">
    <property type="match status" value="2"/>
</dbReference>
<accession>A0ABR1SKH6</accession>
<dbReference type="InterPro" id="IPR013126">
    <property type="entry name" value="Hsp_70_fam"/>
</dbReference>
<comment type="caution">
    <text evidence="3">The sequence shown here is derived from an EMBL/GenBank/DDBJ whole genome shotgun (WGS) entry which is preliminary data.</text>
</comment>
<dbReference type="InterPro" id="IPR043129">
    <property type="entry name" value="ATPase_NBD"/>
</dbReference>
<keyword evidence="2" id="KW-0067">ATP-binding</keyword>
<organism evidence="3 4">
    <name type="scientific">Apiospora rasikravindrae</name>
    <dbReference type="NCBI Taxonomy" id="990691"/>
    <lineage>
        <taxon>Eukaryota</taxon>
        <taxon>Fungi</taxon>
        <taxon>Dikarya</taxon>
        <taxon>Ascomycota</taxon>
        <taxon>Pezizomycotina</taxon>
        <taxon>Sordariomycetes</taxon>
        <taxon>Xylariomycetidae</taxon>
        <taxon>Amphisphaeriales</taxon>
        <taxon>Apiosporaceae</taxon>
        <taxon>Apiospora</taxon>
    </lineage>
</organism>
<dbReference type="Gene3D" id="3.90.640.10">
    <property type="entry name" value="Actin, Chain A, domain 4"/>
    <property type="match status" value="1"/>
</dbReference>
<evidence type="ECO:0000313" key="4">
    <source>
        <dbReference type="Proteomes" id="UP001444661"/>
    </source>
</evidence>
<dbReference type="PANTHER" id="PTHR14187">
    <property type="entry name" value="ALPHA KINASE/ELONGATION FACTOR 2 KINASE"/>
    <property type="match status" value="1"/>
</dbReference>
<keyword evidence="1" id="KW-0547">Nucleotide-binding</keyword>